<dbReference type="Pfam" id="PF00643">
    <property type="entry name" value="zf-B_box"/>
    <property type="match status" value="1"/>
</dbReference>
<dbReference type="InterPro" id="IPR047153">
    <property type="entry name" value="TRIM45/56/19-like"/>
</dbReference>
<dbReference type="GO" id="GO:0008270">
    <property type="term" value="F:zinc ion binding"/>
    <property type="evidence" value="ECO:0007669"/>
    <property type="project" value="UniProtKB-KW"/>
</dbReference>
<keyword evidence="1" id="KW-0862">Zinc</keyword>
<protein>
    <recommendedName>
        <fullName evidence="3">B box-type domain-containing protein</fullName>
    </recommendedName>
</protein>
<name>A0A8W8MAZ9_MAGGI</name>
<evidence type="ECO:0000256" key="2">
    <source>
        <dbReference type="SAM" id="Coils"/>
    </source>
</evidence>
<evidence type="ECO:0000313" key="5">
    <source>
        <dbReference type="Proteomes" id="UP000005408"/>
    </source>
</evidence>
<feature type="domain" description="B box-type" evidence="3">
    <location>
        <begin position="10"/>
        <end position="54"/>
    </location>
</feature>
<keyword evidence="2" id="KW-0175">Coiled coil</keyword>
<sequence length="281" mass="32435">LIMAQDYNLQDVVRCKCENLNPELYCTLCQINLCKTCAVEHLLDESKLHMVIPIKQLRSTSHYPTCPTHSTKQCELHCAICDIPICTQCVSSEEHSEHKAEDIMTTFQTKKETLQSDIQELDKSIIHKYQEMAKGTKIQKDRLNEKSQKLLKLISKLAEDWHREIDTITQKETTKVEVVRTNCMHALDKQEFEISVRISKIWGHIADLKKLLESRDVYKICSYKSNIAELRRLPTKVILNIPTFSSQKINTEQLHELFGALSEYSIEKDNQTGDELVASND</sequence>
<keyword evidence="1" id="KW-0863">Zinc-finger</keyword>
<dbReference type="PANTHER" id="PTHR25462:SF296">
    <property type="entry name" value="MEIOTIC P26, ISOFORM F"/>
    <property type="match status" value="1"/>
</dbReference>
<accession>A0A8W8MAZ9</accession>
<evidence type="ECO:0000313" key="4">
    <source>
        <dbReference type="EnsemblMetazoa" id="G32633.4:cds"/>
    </source>
</evidence>
<keyword evidence="1" id="KW-0479">Metal-binding</keyword>
<dbReference type="EnsemblMetazoa" id="G32633.4">
    <property type="protein sequence ID" value="G32633.4:cds"/>
    <property type="gene ID" value="G32633"/>
</dbReference>
<dbReference type="InterPro" id="IPR000315">
    <property type="entry name" value="Znf_B-box"/>
</dbReference>
<proteinExistence type="predicted"/>
<reference evidence="4" key="1">
    <citation type="submission" date="2022-08" db="UniProtKB">
        <authorList>
            <consortium name="EnsemblMetazoa"/>
        </authorList>
    </citation>
    <scope>IDENTIFICATION</scope>
    <source>
        <strain evidence="4">05x7-T-G4-1.051#20</strain>
    </source>
</reference>
<keyword evidence="5" id="KW-1185">Reference proteome</keyword>
<evidence type="ECO:0000256" key="1">
    <source>
        <dbReference type="PROSITE-ProRule" id="PRU00024"/>
    </source>
</evidence>
<feature type="coiled-coil region" evidence="2">
    <location>
        <begin position="126"/>
        <end position="160"/>
    </location>
</feature>
<feature type="domain" description="B box-type" evidence="3">
    <location>
        <begin position="61"/>
        <end position="103"/>
    </location>
</feature>
<dbReference type="Gene3D" id="3.30.160.60">
    <property type="entry name" value="Classic Zinc Finger"/>
    <property type="match status" value="1"/>
</dbReference>
<dbReference type="AlphaFoldDB" id="A0A8W8MAZ9"/>
<dbReference type="CDD" id="cd19756">
    <property type="entry name" value="Bbox2"/>
    <property type="match status" value="1"/>
</dbReference>
<evidence type="ECO:0000259" key="3">
    <source>
        <dbReference type="PROSITE" id="PS50119"/>
    </source>
</evidence>
<dbReference type="Proteomes" id="UP000005408">
    <property type="component" value="Unassembled WGS sequence"/>
</dbReference>
<dbReference type="PANTHER" id="PTHR25462">
    <property type="entry name" value="BONUS, ISOFORM C-RELATED"/>
    <property type="match status" value="1"/>
</dbReference>
<dbReference type="SUPFAM" id="SSF57845">
    <property type="entry name" value="B-box zinc-binding domain"/>
    <property type="match status" value="1"/>
</dbReference>
<dbReference type="PROSITE" id="PS50119">
    <property type="entry name" value="ZF_BBOX"/>
    <property type="match status" value="2"/>
</dbReference>
<organism evidence="4 5">
    <name type="scientific">Magallana gigas</name>
    <name type="common">Pacific oyster</name>
    <name type="synonym">Crassostrea gigas</name>
    <dbReference type="NCBI Taxonomy" id="29159"/>
    <lineage>
        <taxon>Eukaryota</taxon>
        <taxon>Metazoa</taxon>
        <taxon>Spiralia</taxon>
        <taxon>Lophotrochozoa</taxon>
        <taxon>Mollusca</taxon>
        <taxon>Bivalvia</taxon>
        <taxon>Autobranchia</taxon>
        <taxon>Pteriomorphia</taxon>
        <taxon>Ostreida</taxon>
        <taxon>Ostreoidea</taxon>
        <taxon>Ostreidae</taxon>
        <taxon>Magallana</taxon>
    </lineage>
</organism>